<protein>
    <submittedName>
        <fullName evidence="2">Uncharacterized protein</fullName>
    </submittedName>
</protein>
<feature type="region of interest" description="Disordered" evidence="1">
    <location>
        <begin position="1"/>
        <end position="41"/>
    </location>
</feature>
<name>A0A4V2JZK5_9APHY</name>
<feature type="compositionally biased region" description="Basic and acidic residues" evidence="1">
    <location>
        <begin position="29"/>
        <end position="41"/>
    </location>
</feature>
<dbReference type="AlphaFoldDB" id="A0A4V2JZK5"/>
<sequence length="83" mass="9318">MESAEVSADSHSHHPRSTLAPKSRAYTNARRESHRSDSPPWSVRHDWACPFLRSIGGIHRRSGRIFLGCCPFNFGAVVLCTVR</sequence>
<evidence type="ECO:0000313" key="2">
    <source>
        <dbReference type="EMBL" id="TBU25443.1"/>
    </source>
</evidence>
<reference evidence="2" key="1">
    <citation type="submission" date="2019-01" db="EMBL/GenBank/DDBJ databases">
        <title>Draft genome sequences of three monokaryotic isolates of the white-rot basidiomycete fungus Dichomitus squalens.</title>
        <authorList>
            <consortium name="DOE Joint Genome Institute"/>
            <person name="Lopez S.C."/>
            <person name="Andreopoulos B."/>
            <person name="Pangilinan J."/>
            <person name="Lipzen A."/>
            <person name="Riley R."/>
            <person name="Ahrendt S."/>
            <person name="Ng V."/>
            <person name="Barry K."/>
            <person name="Daum C."/>
            <person name="Grigoriev I.V."/>
            <person name="Hilden K.S."/>
            <person name="Makela M.R."/>
            <person name="de Vries R.P."/>
        </authorList>
    </citation>
    <scope>NUCLEOTIDE SEQUENCE [LARGE SCALE GENOMIC DNA]</scope>
    <source>
        <strain evidence="2">OM18370.1</strain>
    </source>
</reference>
<dbReference type="EMBL" id="ML143461">
    <property type="protein sequence ID" value="TBU25443.1"/>
    <property type="molecule type" value="Genomic_DNA"/>
</dbReference>
<dbReference type="Proteomes" id="UP000292957">
    <property type="component" value="Unassembled WGS sequence"/>
</dbReference>
<evidence type="ECO:0000256" key="1">
    <source>
        <dbReference type="SAM" id="MobiDB-lite"/>
    </source>
</evidence>
<gene>
    <name evidence="2" type="ORF">BD311DRAFT_764545</name>
</gene>
<proteinExistence type="predicted"/>
<accession>A0A4V2JZK5</accession>
<organism evidence="2">
    <name type="scientific">Dichomitus squalens</name>
    <dbReference type="NCBI Taxonomy" id="114155"/>
    <lineage>
        <taxon>Eukaryota</taxon>
        <taxon>Fungi</taxon>
        <taxon>Dikarya</taxon>
        <taxon>Basidiomycota</taxon>
        <taxon>Agaricomycotina</taxon>
        <taxon>Agaricomycetes</taxon>
        <taxon>Polyporales</taxon>
        <taxon>Polyporaceae</taxon>
        <taxon>Dichomitus</taxon>
    </lineage>
</organism>